<dbReference type="Pfam" id="PF01370">
    <property type="entry name" value="Epimerase"/>
    <property type="match status" value="1"/>
</dbReference>
<accession>A0A0E2Z1P2</accession>
<feature type="domain" description="NAD-dependent epimerase/dehydratase" evidence="3">
    <location>
        <begin position="7"/>
        <end position="231"/>
    </location>
</feature>
<evidence type="ECO:0000256" key="2">
    <source>
        <dbReference type="ARBA" id="ARBA00007637"/>
    </source>
</evidence>
<dbReference type="OrthoDB" id="9803010at2"/>
<evidence type="ECO:0000313" key="4">
    <source>
        <dbReference type="EMBL" id="KFI19568.1"/>
    </source>
</evidence>
<dbReference type="HOGENOM" id="CLU_007383_1_7_6"/>
<protein>
    <submittedName>
        <fullName evidence="4">Epimerase</fullName>
    </submittedName>
</protein>
<dbReference type="Proteomes" id="UP000028839">
    <property type="component" value="Unassembled WGS sequence"/>
</dbReference>
<organism evidence="4 5">
    <name type="scientific">Nitrosococcus oceani C-27</name>
    <dbReference type="NCBI Taxonomy" id="314279"/>
    <lineage>
        <taxon>Bacteria</taxon>
        <taxon>Pseudomonadati</taxon>
        <taxon>Pseudomonadota</taxon>
        <taxon>Gammaproteobacteria</taxon>
        <taxon>Chromatiales</taxon>
        <taxon>Chromatiaceae</taxon>
        <taxon>Nitrosococcus</taxon>
    </lineage>
</organism>
<dbReference type="Gene3D" id="3.90.25.10">
    <property type="entry name" value="UDP-galactose 4-epimerase, domain 1"/>
    <property type="match status" value="1"/>
</dbReference>
<dbReference type="PANTHER" id="PTHR43000">
    <property type="entry name" value="DTDP-D-GLUCOSE 4,6-DEHYDRATASE-RELATED"/>
    <property type="match status" value="1"/>
</dbReference>
<comment type="pathway">
    <text evidence="1">Bacterial outer membrane biogenesis; LPS O-antigen biosynthesis.</text>
</comment>
<name>A0A0E2Z1P2_9GAMM</name>
<comment type="caution">
    <text evidence="4">The sequence shown here is derived from an EMBL/GenBank/DDBJ whole genome shotgun (WGS) entry which is preliminary data.</text>
</comment>
<dbReference type="SUPFAM" id="SSF51735">
    <property type="entry name" value="NAD(P)-binding Rossmann-fold domains"/>
    <property type="match status" value="1"/>
</dbReference>
<gene>
    <name evidence="4" type="ORF">IB75_07965</name>
</gene>
<evidence type="ECO:0000313" key="5">
    <source>
        <dbReference type="Proteomes" id="UP000028839"/>
    </source>
</evidence>
<evidence type="ECO:0000256" key="1">
    <source>
        <dbReference type="ARBA" id="ARBA00005125"/>
    </source>
</evidence>
<dbReference type="InterPro" id="IPR001509">
    <property type="entry name" value="Epimerase_deHydtase"/>
</dbReference>
<comment type="similarity">
    <text evidence="2">Belongs to the NAD(P)-dependent epimerase/dehydratase family.</text>
</comment>
<reference evidence="4 5" key="1">
    <citation type="submission" date="2014-07" db="EMBL/GenBank/DDBJ databases">
        <title>Comparative analysis of Nitrosococcus oceani genome inventories of strains from Pacific and Atlantic gyres.</title>
        <authorList>
            <person name="Lim C.K."/>
            <person name="Wang L."/>
            <person name="Sayavedra-Soto L.A."/>
            <person name="Klotz M.G."/>
        </authorList>
    </citation>
    <scope>NUCLEOTIDE SEQUENCE [LARGE SCALE GENOMIC DNA]</scope>
    <source>
        <strain evidence="4 5">C-27</strain>
    </source>
</reference>
<dbReference type="InterPro" id="IPR036291">
    <property type="entry name" value="NAD(P)-bd_dom_sf"/>
</dbReference>
<sequence>MGNKGKILVTGGRGFIGVNLIQPLLQSRDVRVLDNLQRASPTGWQNQAADFFQGDVLEPGSLVPAFTDVPKVIHLAAYGSVVESVADPTSNFAVNVHGTLNVMNAAVEAGVERLIFASTGGALIGDATPPVDERSLPKPISPYGASKLCGEAYCHAFAKSYHLETVCLRFGNVYGPHSAHKKGAVTTFIKALMKDEPIVIYGDGSASRDYIHVEDLGSGIAAALEVPVEGSETFHLASGRETTVLELADILRQVAGKPHHPIHFKAARRGEVSRNFATYEKARCAFGFKPKWRLEDGLAATWEWFISQGEHVFSVEATDS</sequence>
<dbReference type="EMBL" id="JPGN01000048">
    <property type="protein sequence ID" value="KFI19568.1"/>
    <property type="molecule type" value="Genomic_DNA"/>
</dbReference>
<proteinExistence type="inferred from homology"/>
<dbReference type="Gene3D" id="3.40.50.720">
    <property type="entry name" value="NAD(P)-binding Rossmann-like Domain"/>
    <property type="match status" value="1"/>
</dbReference>
<dbReference type="AlphaFoldDB" id="A0A0E2Z1P2"/>
<evidence type="ECO:0000259" key="3">
    <source>
        <dbReference type="Pfam" id="PF01370"/>
    </source>
</evidence>